<accession>A0A8R1U7F0</accession>
<organism evidence="1 2">
    <name type="scientific">Pristionchus pacificus</name>
    <name type="common">Parasitic nematode worm</name>
    <dbReference type="NCBI Taxonomy" id="54126"/>
    <lineage>
        <taxon>Eukaryota</taxon>
        <taxon>Metazoa</taxon>
        <taxon>Ecdysozoa</taxon>
        <taxon>Nematoda</taxon>
        <taxon>Chromadorea</taxon>
        <taxon>Rhabditida</taxon>
        <taxon>Rhabditina</taxon>
        <taxon>Diplogasteromorpha</taxon>
        <taxon>Diplogasteroidea</taxon>
        <taxon>Neodiplogasteridae</taxon>
        <taxon>Pristionchus</taxon>
    </lineage>
</organism>
<dbReference type="Proteomes" id="UP000005239">
    <property type="component" value="Unassembled WGS sequence"/>
</dbReference>
<sequence>MCPVRENLRKLENEDCRRSLLVAVALLSAALLLCGAADVHVQGGRHERAARVHGLIQGRPVANVTVELREWEKFPPHGALVSSMRTGADGRYRVAGGKEKKPCDDGDVNVLTAAAWKVDDTCVNGNPRYQYPKTPGK</sequence>
<evidence type="ECO:0000313" key="1">
    <source>
        <dbReference type="EnsemblMetazoa" id="PPA04598.1"/>
    </source>
</evidence>
<dbReference type="EnsemblMetazoa" id="PPA04598.1">
    <property type="protein sequence ID" value="PPA04598.1"/>
    <property type="gene ID" value="WBGene00094152"/>
</dbReference>
<accession>A0A2A6B6U4</accession>
<gene>
    <name evidence="1" type="primary">WBGene00094152</name>
</gene>
<evidence type="ECO:0000313" key="2">
    <source>
        <dbReference type="Proteomes" id="UP000005239"/>
    </source>
</evidence>
<reference evidence="2" key="1">
    <citation type="journal article" date="2008" name="Nat. Genet.">
        <title>The Pristionchus pacificus genome provides a unique perspective on nematode lifestyle and parasitism.</title>
        <authorList>
            <person name="Dieterich C."/>
            <person name="Clifton S.W."/>
            <person name="Schuster L.N."/>
            <person name="Chinwalla A."/>
            <person name="Delehaunty K."/>
            <person name="Dinkelacker I."/>
            <person name="Fulton L."/>
            <person name="Fulton R."/>
            <person name="Godfrey J."/>
            <person name="Minx P."/>
            <person name="Mitreva M."/>
            <person name="Roeseler W."/>
            <person name="Tian H."/>
            <person name="Witte H."/>
            <person name="Yang S.P."/>
            <person name="Wilson R.K."/>
            <person name="Sommer R.J."/>
        </authorList>
    </citation>
    <scope>NUCLEOTIDE SEQUENCE [LARGE SCALE GENOMIC DNA]</scope>
    <source>
        <strain evidence="2">PS312</strain>
    </source>
</reference>
<name>A0A2A6B6U4_PRIPA</name>
<protein>
    <submittedName>
        <fullName evidence="1">Uncharacterized protein</fullName>
    </submittedName>
</protein>
<keyword evidence="2" id="KW-1185">Reference proteome</keyword>
<reference evidence="1" key="2">
    <citation type="submission" date="2022-06" db="UniProtKB">
        <authorList>
            <consortium name="EnsemblMetazoa"/>
        </authorList>
    </citation>
    <scope>IDENTIFICATION</scope>
    <source>
        <strain evidence="1">PS312</strain>
    </source>
</reference>
<proteinExistence type="predicted"/>
<dbReference type="AlphaFoldDB" id="A0A2A6B6U4"/>